<comment type="caution">
    <text evidence="4">The sequence shown here is derived from an EMBL/GenBank/DDBJ whole genome shotgun (WGS) entry which is preliminary data.</text>
</comment>
<dbReference type="GO" id="GO:0016491">
    <property type="term" value="F:oxidoreductase activity"/>
    <property type="evidence" value="ECO:0007669"/>
    <property type="project" value="UniProtKB-KW"/>
</dbReference>
<proteinExistence type="inferred from homology"/>
<accession>A0A444S9J5</accession>
<comment type="similarity">
    <text evidence="1">Belongs to the short-chain dehydrogenases/reductases (SDR) family.</text>
</comment>
<dbReference type="Pfam" id="PF00106">
    <property type="entry name" value="adh_short"/>
    <property type="match status" value="1"/>
</dbReference>
<evidence type="ECO:0000256" key="1">
    <source>
        <dbReference type="ARBA" id="ARBA00006484"/>
    </source>
</evidence>
<dbReference type="Proteomes" id="UP000288725">
    <property type="component" value="Chromosome 1"/>
</dbReference>
<dbReference type="PRINTS" id="PR00081">
    <property type="entry name" value="GDHRDH"/>
</dbReference>
<evidence type="ECO:0000256" key="3">
    <source>
        <dbReference type="ARBA" id="ARBA00023002"/>
    </source>
</evidence>
<protein>
    <submittedName>
        <fullName evidence="4">Uncharacterized protein</fullName>
    </submittedName>
</protein>
<gene>
    <name evidence="4" type="ORF">VDGE_00889</name>
</gene>
<name>A0A444S9J5_VERDA</name>
<dbReference type="Gene3D" id="3.40.50.720">
    <property type="entry name" value="NAD(P)-binding Rossmann-like Domain"/>
    <property type="match status" value="1"/>
</dbReference>
<evidence type="ECO:0000256" key="2">
    <source>
        <dbReference type="ARBA" id="ARBA00022857"/>
    </source>
</evidence>
<dbReference type="CDD" id="cd05233">
    <property type="entry name" value="SDR_c"/>
    <property type="match status" value="1"/>
</dbReference>
<keyword evidence="3" id="KW-0560">Oxidoreductase</keyword>
<evidence type="ECO:0000313" key="4">
    <source>
        <dbReference type="EMBL" id="RXG50043.1"/>
    </source>
</evidence>
<reference evidence="4 5" key="1">
    <citation type="submission" date="2018-12" db="EMBL/GenBank/DDBJ databases">
        <title>Genome of Verticillium dahliae isolate Getta Getta.</title>
        <authorList>
            <person name="Gardiner D.M."/>
        </authorList>
    </citation>
    <scope>NUCLEOTIDE SEQUENCE [LARGE SCALE GENOMIC DNA]</scope>
    <source>
        <strain evidence="4 5">Getta Getta</strain>
    </source>
</reference>
<dbReference type="InterPro" id="IPR052178">
    <property type="entry name" value="Sec_Metab_Biosynth_SDR"/>
</dbReference>
<organism evidence="4 5">
    <name type="scientific">Verticillium dahliae</name>
    <name type="common">Verticillium wilt</name>
    <dbReference type="NCBI Taxonomy" id="27337"/>
    <lineage>
        <taxon>Eukaryota</taxon>
        <taxon>Fungi</taxon>
        <taxon>Dikarya</taxon>
        <taxon>Ascomycota</taxon>
        <taxon>Pezizomycotina</taxon>
        <taxon>Sordariomycetes</taxon>
        <taxon>Hypocreomycetidae</taxon>
        <taxon>Glomerellales</taxon>
        <taxon>Plectosphaerellaceae</taxon>
        <taxon>Verticillium</taxon>
    </lineage>
</organism>
<evidence type="ECO:0000313" key="5">
    <source>
        <dbReference type="Proteomes" id="UP000288725"/>
    </source>
</evidence>
<dbReference type="PANTHER" id="PTHR43618">
    <property type="entry name" value="7-ALPHA-HYDROXYSTEROID DEHYDROGENASE"/>
    <property type="match status" value="1"/>
</dbReference>
<dbReference type="AlphaFoldDB" id="A0A444S9J5"/>
<dbReference type="PROSITE" id="PS00061">
    <property type="entry name" value="ADH_SHORT"/>
    <property type="match status" value="1"/>
</dbReference>
<keyword evidence="2" id="KW-0521">NADP</keyword>
<dbReference type="EMBL" id="RSDZ01000009">
    <property type="protein sequence ID" value="RXG50043.1"/>
    <property type="molecule type" value="Genomic_DNA"/>
</dbReference>
<sequence length="311" mass="33206">MTNNAPIDVTDLFGVKDLVAVVTGGGSGIGLMIAQALEANGAIVYILGRRKETLDKAASTSRHGNIKPIQADVTNKKDLERAVEELTAAHGFVNVVIANSGITGPGLEGLPANPSLSQFREKLWSTSSDEFTNTFAVNNTGVFNTVAAFLELLDAGNKRGHVQQRSQVIATASVASFNRQPLAGYAYSSSKAGVVHLMKVFSTALVPYDIRSNIIAPGFYPSEMTEGLLAKQGDKPWPKSVIPEERPGDIQDMAGAVLFLWKCGVGGDSGLRVHLTPEWDSRQVHLNNQAPLVKGGRIVYQLLKPRSASLA</sequence>
<dbReference type="InterPro" id="IPR036291">
    <property type="entry name" value="NAD(P)-bd_dom_sf"/>
</dbReference>
<dbReference type="InterPro" id="IPR020904">
    <property type="entry name" value="Sc_DH/Rdtase_CS"/>
</dbReference>
<dbReference type="PANTHER" id="PTHR43618:SF18">
    <property type="entry name" value="SHORT CHAIN DEHYDROGENASE_REDUCTASE FAMILY (AFU_ORTHOLOGUE AFUA_5G12480)"/>
    <property type="match status" value="1"/>
</dbReference>
<dbReference type="InterPro" id="IPR002347">
    <property type="entry name" value="SDR_fam"/>
</dbReference>
<dbReference type="SUPFAM" id="SSF51735">
    <property type="entry name" value="NAD(P)-binding Rossmann-fold domains"/>
    <property type="match status" value="1"/>
</dbReference>